<comment type="similarity">
    <text evidence="2">Belongs to the peptidase A24 family.</text>
</comment>
<evidence type="ECO:0000256" key="5">
    <source>
        <dbReference type="ARBA" id="ARBA00022989"/>
    </source>
</evidence>
<keyword evidence="4 7" id="KW-0812">Transmembrane</keyword>
<keyword evidence="3" id="KW-1003">Cell membrane</keyword>
<dbReference type="PANTHER" id="PTHR30487:SF0">
    <property type="entry name" value="PREPILIN LEADER PEPTIDASE_N-METHYLTRANSFERASE-RELATED"/>
    <property type="match status" value="1"/>
</dbReference>
<evidence type="ECO:0000256" key="1">
    <source>
        <dbReference type="ARBA" id="ARBA00004651"/>
    </source>
</evidence>
<dbReference type="GO" id="GO:0005886">
    <property type="term" value="C:plasma membrane"/>
    <property type="evidence" value="ECO:0007669"/>
    <property type="project" value="UniProtKB-SubCell"/>
</dbReference>
<evidence type="ECO:0008006" key="12">
    <source>
        <dbReference type="Google" id="ProtNLM"/>
    </source>
</evidence>
<dbReference type="Pfam" id="PF06750">
    <property type="entry name" value="A24_N_bact"/>
    <property type="match status" value="1"/>
</dbReference>
<dbReference type="InterPro" id="IPR050882">
    <property type="entry name" value="Prepilin_peptidase/N-MTase"/>
</dbReference>
<dbReference type="InterPro" id="IPR010627">
    <property type="entry name" value="Prepilin_pept_A24_N"/>
</dbReference>
<feature type="transmembrane region" description="Helical" evidence="7">
    <location>
        <begin position="173"/>
        <end position="196"/>
    </location>
</feature>
<dbReference type="AlphaFoldDB" id="A0AA89KXK4"/>
<dbReference type="GO" id="GO:0006465">
    <property type="term" value="P:signal peptide processing"/>
    <property type="evidence" value="ECO:0007669"/>
    <property type="project" value="TreeGrafter"/>
</dbReference>
<sequence>MLLYLTIFYAGACCASFLSVCAWRLPQGRSIVAPRSQCDNCHQQLAWFDLLPLISYLILQGKCRTCGKWINFYFWGSEFSGGLLACFCWSHSWSLATIYLLVLLFEMSLVDLFHRILYPIPMLIAMAPLFYHYWSQNYWLSACLTGIIFCAFANWSAGFGLGDAELISILTLWLGFEAILQVLLVACLSCLLLYGIRRTLSKPCNYQIPFIPYILAGVVMLLGHGICP</sequence>
<evidence type="ECO:0000313" key="11">
    <source>
        <dbReference type="Proteomes" id="UP000050823"/>
    </source>
</evidence>
<feature type="transmembrane region" description="Helical" evidence="7">
    <location>
        <begin position="81"/>
        <end position="104"/>
    </location>
</feature>
<proteinExistence type="inferred from homology"/>
<keyword evidence="5 7" id="KW-1133">Transmembrane helix</keyword>
<feature type="transmembrane region" description="Helical" evidence="7">
    <location>
        <begin position="139"/>
        <end position="161"/>
    </location>
</feature>
<feature type="transmembrane region" description="Helical" evidence="7">
    <location>
        <begin position="116"/>
        <end position="133"/>
    </location>
</feature>
<evidence type="ECO:0000259" key="8">
    <source>
        <dbReference type="Pfam" id="PF01478"/>
    </source>
</evidence>
<comment type="subcellular location">
    <subcellularLocation>
        <location evidence="1">Cell membrane</location>
        <topology evidence="1">Multi-pass membrane protein</topology>
    </subcellularLocation>
</comment>
<feature type="transmembrane region" description="Helical" evidence="7">
    <location>
        <begin position="208"/>
        <end position="227"/>
    </location>
</feature>
<evidence type="ECO:0000256" key="4">
    <source>
        <dbReference type="ARBA" id="ARBA00022692"/>
    </source>
</evidence>
<organism evidence="10 11">
    <name type="scientific">Latilactobacillus graminis DSM 20719</name>
    <dbReference type="NCBI Taxonomy" id="1423752"/>
    <lineage>
        <taxon>Bacteria</taxon>
        <taxon>Bacillati</taxon>
        <taxon>Bacillota</taxon>
        <taxon>Bacilli</taxon>
        <taxon>Lactobacillales</taxon>
        <taxon>Lactobacillaceae</taxon>
        <taxon>Latilactobacillus</taxon>
    </lineage>
</organism>
<keyword evidence="6 7" id="KW-0472">Membrane</keyword>
<protein>
    <recommendedName>
        <fullName evidence="12">Leader peptidase (Prepilin peptidase) / N-methyltransferase</fullName>
    </recommendedName>
</protein>
<accession>A0AA89KXK4</accession>
<feature type="transmembrane region" description="Helical" evidence="7">
    <location>
        <begin position="6"/>
        <end position="25"/>
    </location>
</feature>
<feature type="domain" description="Prepilin peptidase A24 N-terminal" evidence="9">
    <location>
        <begin position="11"/>
        <end position="90"/>
    </location>
</feature>
<dbReference type="Proteomes" id="UP000050823">
    <property type="component" value="Unassembled WGS sequence"/>
</dbReference>
<gene>
    <name evidence="10" type="ORF">FC90_GL000444</name>
</gene>
<dbReference type="InterPro" id="IPR000045">
    <property type="entry name" value="Prepilin_IV_endopep_pep"/>
</dbReference>
<evidence type="ECO:0000313" key="10">
    <source>
        <dbReference type="EMBL" id="KRM23342.1"/>
    </source>
</evidence>
<dbReference type="RefSeq" id="WP_057908167.1">
    <property type="nucleotide sequence ID" value="NZ_AYZB01000021.1"/>
</dbReference>
<dbReference type="EMBL" id="AYZB01000021">
    <property type="protein sequence ID" value="KRM23342.1"/>
    <property type="molecule type" value="Genomic_DNA"/>
</dbReference>
<dbReference type="PANTHER" id="PTHR30487">
    <property type="entry name" value="TYPE 4 PREPILIN-LIKE PROTEINS LEADER PEPTIDE-PROCESSING ENZYME"/>
    <property type="match status" value="1"/>
</dbReference>
<dbReference type="GO" id="GO:0004190">
    <property type="term" value="F:aspartic-type endopeptidase activity"/>
    <property type="evidence" value="ECO:0007669"/>
    <property type="project" value="InterPro"/>
</dbReference>
<evidence type="ECO:0000256" key="6">
    <source>
        <dbReference type="ARBA" id="ARBA00023136"/>
    </source>
</evidence>
<comment type="caution">
    <text evidence="10">The sequence shown here is derived from an EMBL/GenBank/DDBJ whole genome shotgun (WGS) entry which is preliminary data.</text>
</comment>
<dbReference type="Pfam" id="PF01478">
    <property type="entry name" value="Peptidase_A24"/>
    <property type="match status" value="1"/>
</dbReference>
<reference evidence="10 11" key="1">
    <citation type="journal article" date="2015" name="Genome Announc.">
        <title>Expanding the biotechnology potential of lactobacilli through comparative genomics of 213 strains and associated genera.</title>
        <authorList>
            <person name="Sun Z."/>
            <person name="Harris H.M."/>
            <person name="McCann A."/>
            <person name="Guo C."/>
            <person name="Argimon S."/>
            <person name="Zhang W."/>
            <person name="Yang X."/>
            <person name="Jeffery I.B."/>
            <person name="Cooney J.C."/>
            <person name="Kagawa T.F."/>
            <person name="Liu W."/>
            <person name="Song Y."/>
            <person name="Salvetti E."/>
            <person name="Wrobel A."/>
            <person name="Rasinkangas P."/>
            <person name="Parkhill J."/>
            <person name="Rea M.C."/>
            <person name="O'Sullivan O."/>
            <person name="Ritari J."/>
            <person name="Douillard F.P."/>
            <person name="Paul Ross R."/>
            <person name="Yang R."/>
            <person name="Briner A.E."/>
            <person name="Felis G.E."/>
            <person name="de Vos W.M."/>
            <person name="Barrangou R."/>
            <person name="Klaenhammer T.R."/>
            <person name="Caufield P.W."/>
            <person name="Cui Y."/>
            <person name="Zhang H."/>
            <person name="O'Toole P.W."/>
        </authorList>
    </citation>
    <scope>NUCLEOTIDE SEQUENCE [LARGE SCALE GENOMIC DNA]</scope>
    <source>
        <strain evidence="10 11">DSM 20719</strain>
    </source>
</reference>
<evidence type="ECO:0000256" key="2">
    <source>
        <dbReference type="ARBA" id="ARBA00005801"/>
    </source>
</evidence>
<evidence type="ECO:0000256" key="7">
    <source>
        <dbReference type="SAM" id="Phobius"/>
    </source>
</evidence>
<name>A0AA89KXK4_9LACO</name>
<feature type="domain" description="Prepilin type IV endopeptidase peptidase" evidence="8">
    <location>
        <begin position="99"/>
        <end position="193"/>
    </location>
</feature>
<evidence type="ECO:0000256" key="3">
    <source>
        <dbReference type="ARBA" id="ARBA00022475"/>
    </source>
</evidence>
<evidence type="ECO:0000259" key="9">
    <source>
        <dbReference type="Pfam" id="PF06750"/>
    </source>
</evidence>